<dbReference type="PANTHER" id="PTHR12471">
    <property type="entry name" value="VACUOLAR ATP SYNTHASE SUBUNIT S1"/>
    <property type="match status" value="1"/>
</dbReference>
<evidence type="ECO:0000256" key="6">
    <source>
        <dbReference type="SAM" id="Phobius"/>
    </source>
</evidence>
<dbReference type="GO" id="GO:0033176">
    <property type="term" value="C:proton-transporting V-type ATPase complex"/>
    <property type="evidence" value="ECO:0007669"/>
    <property type="project" value="TreeGrafter"/>
</dbReference>
<dbReference type="InterPro" id="IPR046756">
    <property type="entry name" value="VAS1/VOA1_TM"/>
</dbReference>
<reference evidence="10" key="2">
    <citation type="submission" date="2015-08" db="UniProtKB">
        <authorList>
            <consortium name="WormBaseParasite"/>
        </authorList>
    </citation>
    <scope>IDENTIFICATION</scope>
</reference>
<evidence type="ECO:0000256" key="1">
    <source>
        <dbReference type="ARBA" id="ARBA00004167"/>
    </source>
</evidence>
<keyword evidence="4 6" id="KW-1133">Transmembrane helix</keyword>
<name>A0A0K0EXB1_STRVS</name>
<feature type="transmembrane region" description="Helical" evidence="6">
    <location>
        <begin position="357"/>
        <end position="380"/>
    </location>
</feature>
<organism evidence="9 10">
    <name type="scientific">Strongyloides venezuelensis</name>
    <name type="common">Threadworm</name>
    <dbReference type="NCBI Taxonomy" id="75913"/>
    <lineage>
        <taxon>Eukaryota</taxon>
        <taxon>Metazoa</taxon>
        <taxon>Ecdysozoa</taxon>
        <taxon>Nematoda</taxon>
        <taxon>Chromadorea</taxon>
        <taxon>Rhabditida</taxon>
        <taxon>Tylenchina</taxon>
        <taxon>Panagrolaimomorpha</taxon>
        <taxon>Strongyloidoidea</taxon>
        <taxon>Strongyloididae</taxon>
        <taxon>Strongyloides</taxon>
    </lineage>
</organism>
<dbReference type="Proteomes" id="UP000035680">
    <property type="component" value="Unassembled WGS sequence"/>
</dbReference>
<keyword evidence="7" id="KW-0732">Signal</keyword>
<evidence type="ECO:0000256" key="3">
    <source>
        <dbReference type="ARBA" id="ARBA00022692"/>
    </source>
</evidence>
<feature type="domain" description="V-type proton ATPase subunit S1/VOA1 transmembrane" evidence="8">
    <location>
        <begin position="354"/>
        <end position="391"/>
    </location>
</feature>
<accession>A0A0K0EXB1</accession>
<dbReference type="STRING" id="75913.A0A0K0EXB1"/>
<reference evidence="9" key="1">
    <citation type="submission" date="2014-07" db="EMBL/GenBank/DDBJ databases">
        <authorList>
            <person name="Martin A.A"/>
            <person name="De Silva N."/>
        </authorList>
    </citation>
    <scope>NUCLEOTIDE SEQUENCE</scope>
</reference>
<keyword evidence="5 6" id="KW-0472">Membrane</keyword>
<comment type="similarity">
    <text evidence="2">Belongs to the vacuolar ATPase subunit S1 family.</text>
</comment>
<feature type="signal peptide" evidence="7">
    <location>
        <begin position="1"/>
        <end position="16"/>
    </location>
</feature>
<protein>
    <submittedName>
        <fullName evidence="10">Ac45-VOA1_TM domain-containing protein</fullName>
    </submittedName>
</protein>
<dbReference type="InterPro" id="IPR008388">
    <property type="entry name" value="Ac45_acc_su"/>
</dbReference>
<evidence type="ECO:0000313" key="10">
    <source>
        <dbReference type="WBParaSite" id="SVE_0116500.1"/>
    </source>
</evidence>
<evidence type="ECO:0000256" key="2">
    <source>
        <dbReference type="ARBA" id="ARBA00009037"/>
    </source>
</evidence>
<dbReference type="WBParaSite" id="SVE_0116500.1">
    <property type="protein sequence ID" value="SVE_0116500.1"/>
    <property type="gene ID" value="SVE_0116500"/>
</dbReference>
<dbReference type="GO" id="GO:0030641">
    <property type="term" value="P:regulation of cellular pH"/>
    <property type="evidence" value="ECO:0007669"/>
    <property type="project" value="TreeGrafter"/>
</dbReference>
<proteinExistence type="inferred from homology"/>
<evidence type="ECO:0000256" key="7">
    <source>
        <dbReference type="SAM" id="SignalP"/>
    </source>
</evidence>
<comment type="subcellular location">
    <subcellularLocation>
        <location evidence="1">Membrane</location>
        <topology evidence="1">Single-pass membrane protein</topology>
    </subcellularLocation>
</comment>
<sequence>MKLLVSLLFLLAGTFAKDAIIWSNKDISQTSLLSLTKSNDITVFTLSGFNLAEFSKKAGVYSNNPESFGIIKNIKDGEYKQESLLLPLEVSDEKSIIEATSWDDLEKKFEDFISKIEGKSFTAAIVDGSYIEENSVRSKRAAASTPAPITGEANGKGTVIAPTDTSTNASCLFYLEGISLIYFEHSGKTPYKATFLDFTNSSDPYTVKYACKGIQGDSTFDVTVKTKGIQMDKDQVSIDSQDITFRIKVSPVGYYTWAISEFTIVKAEVTIDGNKHSVTNSTNAAQAGIKFLDAYMYSDYGYACSQTSAVFAPSDGENKIGMTLNGFQIQMISPKTDGKNFYGFVHNMNDCVPTFSVGSWMSIISALVMASVLLFGFLMLNSVQTMDRFDDPKAKQIVINFKE</sequence>
<feature type="chain" id="PRO_5005328992" evidence="7">
    <location>
        <begin position="17"/>
        <end position="403"/>
    </location>
</feature>
<evidence type="ECO:0000256" key="5">
    <source>
        <dbReference type="ARBA" id="ARBA00023136"/>
    </source>
</evidence>
<dbReference type="GO" id="GO:0001671">
    <property type="term" value="F:ATPase activator activity"/>
    <property type="evidence" value="ECO:0007669"/>
    <property type="project" value="TreeGrafter"/>
</dbReference>
<evidence type="ECO:0000259" key="8">
    <source>
        <dbReference type="Pfam" id="PF20520"/>
    </source>
</evidence>
<dbReference type="AlphaFoldDB" id="A0A0K0EXB1"/>
<evidence type="ECO:0000313" key="9">
    <source>
        <dbReference type="Proteomes" id="UP000035680"/>
    </source>
</evidence>
<keyword evidence="3 6" id="KW-0812">Transmembrane</keyword>
<keyword evidence="9" id="KW-1185">Reference proteome</keyword>
<evidence type="ECO:0000256" key="4">
    <source>
        <dbReference type="ARBA" id="ARBA00022989"/>
    </source>
</evidence>
<dbReference type="PANTHER" id="PTHR12471:SF7">
    <property type="entry name" value="V-TYPE PROTON ATPASE SUBUNIT S1"/>
    <property type="match status" value="1"/>
</dbReference>
<dbReference type="Pfam" id="PF20520">
    <property type="entry name" value="Ac45-VOA1_TM"/>
    <property type="match status" value="1"/>
</dbReference>